<evidence type="ECO:0000259" key="1">
    <source>
        <dbReference type="PROSITE" id="PS51782"/>
    </source>
</evidence>
<dbReference type="Proteomes" id="UP001431783">
    <property type="component" value="Unassembled WGS sequence"/>
</dbReference>
<sequence>MDKTSYEKLSIRESARSLKKYGSTSSKHATKCENYIKHYVCNTDTLQGIALKYDVSTEQIHRANRLWASDSLFLKEYLLIPVPLDVSKNNLSPMSISSTSSPTLSPLQSQKSYEDDTIDNFLGKIDASIATTKEEVKKTQSNSEFATDLEYDIEKRKPIVSRMKQMVNNNGINDVYTQPPNTVVIAQGRKVKTSLRRHEQKTDEFYEL</sequence>
<accession>A0AAW1TM94</accession>
<protein>
    <recommendedName>
        <fullName evidence="1">LysM domain-containing protein</fullName>
    </recommendedName>
</protein>
<dbReference type="SMART" id="SM00257">
    <property type="entry name" value="LysM"/>
    <property type="match status" value="1"/>
</dbReference>
<evidence type="ECO:0000313" key="3">
    <source>
        <dbReference type="Proteomes" id="UP001431783"/>
    </source>
</evidence>
<comment type="caution">
    <text evidence="2">The sequence shown here is derived from an EMBL/GenBank/DDBJ whole genome shotgun (WGS) entry which is preliminary data.</text>
</comment>
<dbReference type="InterPro" id="IPR045030">
    <property type="entry name" value="LYSM1-4"/>
</dbReference>
<dbReference type="PROSITE" id="PS51782">
    <property type="entry name" value="LYSM"/>
    <property type="match status" value="1"/>
</dbReference>
<dbReference type="AlphaFoldDB" id="A0AAW1TM94"/>
<dbReference type="EMBL" id="JARQZJ010000008">
    <property type="protein sequence ID" value="KAK9871864.1"/>
    <property type="molecule type" value="Genomic_DNA"/>
</dbReference>
<dbReference type="SUPFAM" id="SSF54106">
    <property type="entry name" value="LysM domain"/>
    <property type="match status" value="1"/>
</dbReference>
<organism evidence="2 3">
    <name type="scientific">Henosepilachna vigintioctopunctata</name>
    <dbReference type="NCBI Taxonomy" id="420089"/>
    <lineage>
        <taxon>Eukaryota</taxon>
        <taxon>Metazoa</taxon>
        <taxon>Ecdysozoa</taxon>
        <taxon>Arthropoda</taxon>
        <taxon>Hexapoda</taxon>
        <taxon>Insecta</taxon>
        <taxon>Pterygota</taxon>
        <taxon>Neoptera</taxon>
        <taxon>Endopterygota</taxon>
        <taxon>Coleoptera</taxon>
        <taxon>Polyphaga</taxon>
        <taxon>Cucujiformia</taxon>
        <taxon>Coccinelloidea</taxon>
        <taxon>Coccinellidae</taxon>
        <taxon>Epilachninae</taxon>
        <taxon>Epilachnini</taxon>
        <taxon>Henosepilachna</taxon>
    </lineage>
</organism>
<proteinExistence type="predicted"/>
<name>A0AAW1TM94_9CUCU</name>
<keyword evidence="3" id="KW-1185">Reference proteome</keyword>
<dbReference type="Gene3D" id="3.10.350.10">
    <property type="entry name" value="LysM domain"/>
    <property type="match status" value="1"/>
</dbReference>
<gene>
    <name evidence="2" type="ORF">WA026_015110</name>
</gene>
<dbReference type="PANTHER" id="PTHR20932">
    <property type="entry name" value="LYSM AND PUTATIVE PEPTIDOGLYCAN-BINDING DOMAIN-CONTAINING PROTEIN"/>
    <property type="match status" value="1"/>
</dbReference>
<dbReference type="InterPro" id="IPR018392">
    <property type="entry name" value="LysM"/>
</dbReference>
<evidence type="ECO:0000313" key="2">
    <source>
        <dbReference type="EMBL" id="KAK9871864.1"/>
    </source>
</evidence>
<feature type="domain" description="LysM" evidence="1">
    <location>
        <begin position="36"/>
        <end position="80"/>
    </location>
</feature>
<dbReference type="InterPro" id="IPR036779">
    <property type="entry name" value="LysM_dom_sf"/>
</dbReference>
<reference evidence="2 3" key="1">
    <citation type="submission" date="2023-03" db="EMBL/GenBank/DDBJ databases">
        <title>Genome insight into feeding habits of ladybird beetles.</title>
        <authorList>
            <person name="Li H.-S."/>
            <person name="Huang Y.-H."/>
            <person name="Pang H."/>
        </authorList>
    </citation>
    <scope>NUCLEOTIDE SEQUENCE [LARGE SCALE GENOMIC DNA]</scope>
    <source>
        <strain evidence="2">SYSU_2023b</strain>
        <tissue evidence="2">Whole body</tissue>
    </source>
</reference>
<dbReference type="Pfam" id="PF01476">
    <property type="entry name" value="LysM"/>
    <property type="match status" value="1"/>
</dbReference>
<dbReference type="CDD" id="cd00118">
    <property type="entry name" value="LysM"/>
    <property type="match status" value="1"/>
</dbReference>
<dbReference type="PANTHER" id="PTHR20932:SF8">
    <property type="entry name" value="LD22649P"/>
    <property type="match status" value="1"/>
</dbReference>